<name>A0A1C4FHX6_9BACI</name>
<dbReference type="RefSeq" id="WP_170962667.1">
    <property type="nucleotide sequence ID" value="NZ_CBCSID010000023.1"/>
</dbReference>
<evidence type="ECO:0000313" key="3">
    <source>
        <dbReference type="Proteomes" id="UP000196052"/>
    </source>
</evidence>
<keyword evidence="1" id="KW-0812">Transmembrane</keyword>
<keyword evidence="1" id="KW-0472">Membrane</keyword>
<sequence>MSDMIKLCIVIAVALFLMFSIISEFKKPQKDMFWFSIDVMFLLAAFLLIKDYIVKHLT</sequence>
<accession>A0A1C4FHX6</accession>
<feature type="transmembrane region" description="Helical" evidence="1">
    <location>
        <begin position="33"/>
        <end position="53"/>
    </location>
</feature>
<dbReference type="AlphaFoldDB" id="A0A1C4FHX6"/>
<dbReference type="EMBL" id="FMBE01000014">
    <property type="protein sequence ID" value="SCC55233.1"/>
    <property type="molecule type" value="Genomic_DNA"/>
</dbReference>
<keyword evidence="1" id="KW-1133">Transmembrane helix</keyword>
<dbReference type="Proteomes" id="UP000196052">
    <property type="component" value="Unassembled WGS sequence"/>
</dbReference>
<evidence type="ECO:0000256" key="1">
    <source>
        <dbReference type="SAM" id="Phobius"/>
    </source>
</evidence>
<proteinExistence type="predicted"/>
<organism evidence="2 3">
    <name type="scientific">Bacillus wiedmannii</name>
    <dbReference type="NCBI Taxonomy" id="1890302"/>
    <lineage>
        <taxon>Bacteria</taxon>
        <taxon>Bacillati</taxon>
        <taxon>Bacillota</taxon>
        <taxon>Bacilli</taxon>
        <taxon>Bacillales</taxon>
        <taxon>Bacillaceae</taxon>
        <taxon>Bacillus</taxon>
        <taxon>Bacillus cereus group</taxon>
    </lineage>
</organism>
<gene>
    <name evidence="2" type="ORF">BC05F1_04442</name>
</gene>
<protein>
    <submittedName>
        <fullName evidence="2">Uncharacterized protein</fullName>
    </submittedName>
</protein>
<evidence type="ECO:0000313" key="2">
    <source>
        <dbReference type="EMBL" id="SCC55233.1"/>
    </source>
</evidence>
<reference evidence="3" key="1">
    <citation type="submission" date="2016-08" db="EMBL/GenBank/DDBJ databases">
        <authorList>
            <person name="Loux V."/>
            <person name="Rue O."/>
        </authorList>
    </citation>
    <scope>NUCLEOTIDE SEQUENCE [LARGE SCALE GENOMIC DNA]</scope>
    <source>
        <strain evidence="3">INRA Bc05-F1</strain>
    </source>
</reference>